<proteinExistence type="predicted"/>
<dbReference type="BioCyc" id="PSP1104324:GJSN-1754-MONOMER"/>
<evidence type="ECO:0000313" key="2">
    <source>
        <dbReference type="Proteomes" id="UP000005867"/>
    </source>
</evidence>
<dbReference type="HOGENOM" id="CLU_183486_0_0_2"/>
<dbReference type="KEGG" id="pyr:P186_1790"/>
<dbReference type="STRING" id="1104324.P186_1790"/>
<dbReference type="eggNOG" id="arCOG04015">
    <property type="taxonomic scope" value="Archaea"/>
</dbReference>
<organism evidence="1 2">
    <name type="scientific">Pyrobaculum ferrireducens</name>
    <dbReference type="NCBI Taxonomy" id="1104324"/>
    <lineage>
        <taxon>Archaea</taxon>
        <taxon>Thermoproteota</taxon>
        <taxon>Thermoprotei</taxon>
        <taxon>Thermoproteales</taxon>
        <taxon>Thermoproteaceae</taxon>
        <taxon>Pyrobaculum</taxon>
    </lineage>
</organism>
<accession>G7VH27</accession>
<dbReference type="EMBL" id="CP003098">
    <property type="protein sequence ID" value="AET33198.1"/>
    <property type="molecule type" value="Genomic_DNA"/>
</dbReference>
<dbReference type="AlphaFoldDB" id="G7VH27"/>
<evidence type="ECO:0000313" key="1">
    <source>
        <dbReference type="EMBL" id="AET33198.1"/>
    </source>
</evidence>
<reference evidence="1 2" key="1">
    <citation type="journal article" date="2012" name="J. Bacteriol.">
        <title>Complete genome sequence of strain 1860, a crenarchaeon of the genus pyrobaculum able to grow with various electron acceptors.</title>
        <authorList>
            <person name="Mardanov A.V."/>
            <person name="Gumerov V.M."/>
            <person name="Slobodkina G.B."/>
            <person name="Beletsky A.V."/>
            <person name="Bonch-Osmolovskaya E.A."/>
            <person name="Ravin N.V."/>
            <person name="Skryabin K.G."/>
        </authorList>
    </citation>
    <scope>NUCLEOTIDE SEQUENCE [LARGE SCALE GENOMIC DNA]</scope>
    <source>
        <strain evidence="1 2">1860</strain>
    </source>
</reference>
<protein>
    <submittedName>
        <fullName evidence="1">Uncharacterized protein</fullName>
    </submittedName>
</protein>
<gene>
    <name evidence="1" type="ORF">P186_1790</name>
</gene>
<keyword evidence="2" id="KW-1185">Reference proteome</keyword>
<name>G7VH27_9CREN</name>
<sequence>MLEVFTRDAKRCVEDVVFEIVCTCNLKTLIYAEGGVIKLPPAHGGCRIEDVVERYCGGLCLSVRDSHRVYVLVFYTLKLGLENLAKLIKDRCASLT</sequence>
<dbReference type="Proteomes" id="UP000005867">
    <property type="component" value="Chromosome"/>
</dbReference>